<organism evidence="1">
    <name type="scientific">Arundo donax</name>
    <name type="common">Giant reed</name>
    <name type="synonym">Donax arundinaceus</name>
    <dbReference type="NCBI Taxonomy" id="35708"/>
    <lineage>
        <taxon>Eukaryota</taxon>
        <taxon>Viridiplantae</taxon>
        <taxon>Streptophyta</taxon>
        <taxon>Embryophyta</taxon>
        <taxon>Tracheophyta</taxon>
        <taxon>Spermatophyta</taxon>
        <taxon>Magnoliopsida</taxon>
        <taxon>Liliopsida</taxon>
        <taxon>Poales</taxon>
        <taxon>Poaceae</taxon>
        <taxon>PACMAD clade</taxon>
        <taxon>Arundinoideae</taxon>
        <taxon>Arundineae</taxon>
        <taxon>Arundo</taxon>
    </lineage>
</organism>
<dbReference type="AlphaFoldDB" id="A0A0A9H7S8"/>
<reference evidence="1" key="2">
    <citation type="journal article" date="2015" name="Data Brief">
        <title>Shoot transcriptome of the giant reed, Arundo donax.</title>
        <authorList>
            <person name="Barrero R.A."/>
            <person name="Guerrero F.D."/>
            <person name="Moolhuijzen P."/>
            <person name="Goolsby J.A."/>
            <person name="Tidwell J."/>
            <person name="Bellgard S.E."/>
            <person name="Bellgard M.I."/>
        </authorList>
    </citation>
    <scope>NUCLEOTIDE SEQUENCE</scope>
    <source>
        <tissue evidence="1">Shoot tissue taken approximately 20 cm above the soil surface</tissue>
    </source>
</reference>
<dbReference type="EMBL" id="GBRH01168948">
    <property type="protein sequence ID" value="JAE28948.1"/>
    <property type="molecule type" value="Transcribed_RNA"/>
</dbReference>
<name>A0A0A9H7S8_ARUDO</name>
<proteinExistence type="predicted"/>
<sequence>MDQWSIAELRRSNANSNGDDDYVFGVNIMQMLIMEKFRKK</sequence>
<protein>
    <submittedName>
        <fullName evidence="1">Uncharacterized protein</fullName>
    </submittedName>
</protein>
<accession>A0A0A9H7S8</accession>
<reference evidence="1" key="1">
    <citation type="submission" date="2014-09" db="EMBL/GenBank/DDBJ databases">
        <authorList>
            <person name="Magalhaes I.L.F."/>
            <person name="Oliveira U."/>
            <person name="Santos F.R."/>
            <person name="Vidigal T.H.D.A."/>
            <person name="Brescovit A.D."/>
            <person name="Santos A.J."/>
        </authorList>
    </citation>
    <scope>NUCLEOTIDE SEQUENCE</scope>
    <source>
        <tissue evidence="1">Shoot tissue taken approximately 20 cm above the soil surface</tissue>
    </source>
</reference>
<evidence type="ECO:0000313" key="1">
    <source>
        <dbReference type="EMBL" id="JAE28948.1"/>
    </source>
</evidence>